<dbReference type="EMBL" id="GBXM01062318">
    <property type="protein sequence ID" value="JAH46259.1"/>
    <property type="molecule type" value="Transcribed_RNA"/>
</dbReference>
<reference evidence="1" key="1">
    <citation type="submission" date="2014-11" db="EMBL/GenBank/DDBJ databases">
        <authorList>
            <person name="Amaro Gonzalez C."/>
        </authorList>
    </citation>
    <scope>NUCLEOTIDE SEQUENCE</scope>
</reference>
<protein>
    <submittedName>
        <fullName evidence="1">Uncharacterized protein</fullName>
    </submittedName>
</protein>
<proteinExistence type="predicted"/>
<organism evidence="1">
    <name type="scientific">Anguilla anguilla</name>
    <name type="common">European freshwater eel</name>
    <name type="synonym">Muraena anguilla</name>
    <dbReference type="NCBI Taxonomy" id="7936"/>
    <lineage>
        <taxon>Eukaryota</taxon>
        <taxon>Metazoa</taxon>
        <taxon>Chordata</taxon>
        <taxon>Craniata</taxon>
        <taxon>Vertebrata</taxon>
        <taxon>Euteleostomi</taxon>
        <taxon>Actinopterygii</taxon>
        <taxon>Neopterygii</taxon>
        <taxon>Teleostei</taxon>
        <taxon>Anguilliformes</taxon>
        <taxon>Anguillidae</taxon>
        <taxon>Anguilla</taxon>
    </lineage>
</organism>
<reference evidence="1" key="2">
    <citation type="journal article" date="2015" name="Fish Shellfish Immunol.">
        <title>Early steps in the European eel (Anguilla anguilla)-Vibrio vulnificus interaction in the gills: Role of the RtxA13 toxin.</title>
        <authorList>
            <person name="Callol A."/>
            <person name="Pajuelo D."/>
            <person name="Ebbesson L."/>
            <person name="Teles M."/>
            <person name="MacKenzie S."/>
            <person name="Amaro C."/>
        </authorList>
    </citation>
    <scope>NUCLEOTIDE SEQUENCE</scope>
</reference>
<name>A0A0E9SY55_ANGAN</name>
<accession>A0A0E9SY55</accession>
<dbReference type="AlphaFoldDB" id="A0A0E9SY55"/>
<evidence type="ECO:0000313" key="1">
    <source>
        <dbReference type="EMBL" id="JAH46259.1"/>
    </source>
</evidence>
<sequence length="33" mass="3976">MKPIVFCRNYAILVMRYPLLTNLKCKLRVFLCD</sequence>